<accession>A0ABD0LXS1</accession>
<feature type="non-terminal residue" evidence="1">
    <location>
        <position position="253"/>
    </location>
</feature>
<dbReference type="AlphaFoldDB" id="A0ABD0LXS1"/>
<gene>
    <name evidence="1" type="ORF">BaRGS_00004658</name>
</gene>
<sequence>SDARDNPRRCQANMEDRRSSAVVGAVSQRKRVVVPQAPPVTLTPTSACVPLEPMATDYWSVSLKKDIRTRASHCLFDVLATNTLVSWGRYFEDSVHITLSVGRLSSSTGRFYASHAGTKQYRLTRDAYFMHNGRYWQRKPWGQSSNVLFEGLRILVNFDHNENFTIYSVPNCGVRIKFRPYVPDQRPQTLLPGISIQAPRSVQFRDRLSSFPASLCGDLDDSTDLNQVAETMGLRGPVQLYIWALLLSGPAQI</sequence>
<keyword evidence="2" id="KW-1185">Reference proteome</keyword>
<organism evidence="1 2">
    <name type="scientific">Batillaria attramentaria</name>
    <dbReference type="NCBI Taxonomy" id="370345"/>
    <lineage>
        <taxon>Eukaryota</taxon>
        <taxon>Metazoa</taxon>
        <taxon>Spiralia</taxon>
        <taxon>Lophotrochozoa</taxon>
        <taxon>Mollusca</taxon>
        <taxon>Gastropoda</taxon>
        <taxon>Caenogastropoda</taxon>
        <taxon>Sorbeoconcha</taxon>
        <taxon>Cerithioidea</taxon>
        <taxon>Batillariidae</taxon>
        <taxon>Batillaria</taxon>
    </lineage>
</organism>
<dbReference type="Proteomes" id="UP001519460">
    <property type="component" value="Unassembled WGS sequence"/>
</dbReference>
<evidence type="ECO:0000313" key="2">
    <source>
        <dbReference type="Proteomes" id="UP001519460"/>
    </source>
</evidence>
<protein>
    <submittedName>
        <fullName evidence="1">Uncharacterized protein</fullName>
    </submittedName>
</protein>
<name>A0ABD0LXS1_9CAEN</name>
<feature type="non-terminal residue" evidence="1">
    <location>
        <position position="1"/>
    </location>
</feature>
<proteinExistence type="predicted"/>
<dbReference type="EMBL" id="JACVVK020000017">
    <property type="protein sequence ID" value="KAK7503926.1"/>
    <property type="molecule type" value="Genomic_DNA"/>
</dbReference>
<evidence type="ECO:0000313" key="1">
    <source>
        <dbReference type="EMBL" id="KAK7503926.1"/>
    </source>
</evidence>
<comment type="caution">
    <text evidence="1">The sequence shown here is derived from an EMBL/GenBank/DDBJ whole genome shotgun (WGS) entry which is preliminary data.</text>
</comment>
<reference evidence="1 2" key="1">
    <citation type="journal article" date="2023" name="Sci. Data">
        <title>Genome assembly of the Korean intertidal mud-creeper Batillaria attramentaria.</title>
        <authorList>
            <person name="Patra A.K."/>
            <person name="Ho P.T."/>
            <person name="Jun S."/>
            <person name="Lee S.J."/>
            <person name="Kim Y."/>
            <person name="Won Y.J."/>
        </authorList>
    </citation>
    <scope>NUCLEOTIDE SEQUENCE [LARGE SCALE GENOMIC DNA]</scope>
    <source>
        <strain evidence="1">Wonlab-2016</strain>
    </source>
</reference>